<dbReference type="SUPFAM" id="SSF57701">
    <property type="entry name" value="Zn2/Cys6 DNA-binding domain"/>
    <property type="match status" value="1"/>
</dbReference>
<keyword evidence="3" id="KW-0804">Transcription</keyword>
<feature type="domain" description="Zn(2)-C6 fungal-type" evidence="6">
    <location>
        <begin position="30"/>
        <end position="60"/>
    </location>
</feature>
<feature type="region of interest" description="Disordered" evidence="5">
    <location>
        <begin position="58"/>
        <end position="118"/>
    </location>
</feature>
<feature type="region of interest" description="Disordered" evidence="5">
    <location>
        <begin position="1"/>
        <end position="28"/>
    </location>
</feature>
<dbReference type="VEuPathDB" id="FungiDB:P174DRAFT_429148"/>
<dbReference type="STRING" id="1392255.A0A2I1CJE7"/>
<evidence type="ECO:0000313" key="7">
    <source>
        <dbReference type="EMBL" id="PKX97736.1"/>
    </source>
</evidence>
<evidence type="ECO:0000256" key="3">
    <source>
        <dbReference type="ARBA" id="ARBA00023163"/>
    </source>
</evidence>
<evidence type="ECO:0000256" key="1">
    <source>
        <dbReference type="ARBA" id="ARBA00023015"/>
    </source>
</evidence>
<evidence type="ECO:0000256" key="5">
    <source>
        <dbReference type="SAM" id="MobiDB-lite"/>
    </source>
</evidence>
<feature type="compositionally biased region" description="Basic residues" evidence="5">
    <location>
        <begin position="65"/>
        <end position="75"/>
    </location>
</feature>
<evidence type="ECO:0000256" key="2">
    <source>
        <dbReference type="ARBA" id="ARBA00023125"/>
    </source>
</evidence>
<dbReference type="InterPro" id="IPR001138">
    <property type="entry name" value="Zn2Cys6_DnaBD"/>
</dbReference>
<dbReference type="GO" id="GO:0003677">
    <property type="term" value="F:DNA binding"/>
    <property type="evidence" value="ECO:0007669"/>
    <property type="project" value="UniProtKB-KW"/>
</dbReference>
<keyword evidence="8" id="KW-1185">Reference proteome</keyword>
<feature type="compositionally biased region" description="Polar residues" evidence="5">
    <location>
        <begin position="231"/>
        <end position="249"/>
    </location>
</feature>
<proteinExistence type="predicted"/>
<keyword evidence="2" id="KW-0238">DNA-binding</keyword>
<accession>A0A2I1CJE7</accession>
<organism evidence="7 8">
    <name type="scientific">Aspergillus novofumigatus (strain IBT 16806)</name>
    <dbReference type="NCBI Taxonomy" id="1392255"/>
    <lineage>
        <taxon>Eukaryota</taxon>
        <taxon>Fungi</taxon>
        <taxon>Dikarya</taxon>
        <taxon>Ascomycota</taxon>
        <taxon>Pezizomycotina</taxon>
        <taxon>Eurotiomycetes</taxon>
        <taxon>Eurotiomycetidae</taxon>
        <taxon>Eurotiales</taxon>
        <taxon>Aspergillaceae</taxon>
        <taxon>Aspergillus</taxon>
        <taxon>Aspergillus subgen. Fumigati</taxon>
    </lineage>
</organism>
<evidence type="ECO:0000256" key="4">
    <source>
        <dbReference type="ARBA" id="ARBA00023242"/>
    </source>
</evidence>
<dbReference type="GO" id="GO:0000981">
    <property type="term" value="F:DNA-binding transcription factor activity, RNA polymerase II-specific"/>
    <property type="evidence" value="ECO:0007669"/>
    <property type="project" value="InterPro"/>
</dbReference>
<reference evidence="8" key="1">
    <citation type="journal article" date="2018" name="Proc. Natl. Acad. Sci. U.S.A.">
        <title>Linking secondary metabolites to gene clusters through genome sequencing of six diverse Aspergillus species.</title>
        <authorList>
            <person name="Kaerboelling I."/>
            <person name="Vesth T.C."/>
            <person name="Frisvad J.C."/>
            <person name="Nybo J.L."/>
            <person name="Theobald S."/>
            <person name="Kuo A."/>
            <person name="Bowyer P."/>
            <person name="Matsuda Y."/>
            <person name="Mondo S."/>
            <person name="Lyhne E.K."/>
            <person name="Kogle M.E."/>
            <person name="Clum A."/>
            <person name="Lipzen A."/>
            <person name="Salamov A."/>
            <person name="Ngan C.Y."/>
            <person name="Daum C."/>
            <person name="Chiniquy J."/>
            <person name="Barry K."/>
            <person name="LaButti K."/>
            <person name="Haridas S."/>
            <person name="Simmons B.A."/>
            <person name="Magnuson J.K."/>
            <person name="Mortensen U.H."/>
            <person name="Larsen T.O."/>
            <person name="Grigoriev I.V."/>
            <person name="Baker S.E."/>
            <person name="Andersen M.R."/>
        </authorList>
    </citation>
    <scope>NUCLEOTIDE SEQUENCE [LARGE SCALE GENOMIC DNA]</scope>
    <source>
        <strain evidence="8">IBT 16806</strain>
    </source>
</reference>
<keyword evidence="1" id="KW-0805">Transcription regulation</keyword>
<evidence type="ECO:0000313" key="8">
    <source>
        <dbReference type="Proteomes" id="UP000234474"/>
    </source>
</evidence>
<dbReference type="EMBL" id="MSZS01000002">
    <property type="protein sequence ID" value="PKX97736.1"/>
    <property type="molecule type" value="Genomic_DNA"/>
</dbReference>
<dbReference type="PROSITE" id="PS50048">
    <property type="entry name" value="ZN2_CY6_FUNGAL_2"/>
    <property type="match status" value="1"/>
</dbReference>
<feature type="region of interest" description="Disordered" evidence="5">
    <location>
        <begin position="223"/>
        <end position="250"/>
    </location>
</feature>
<dbReference type="GeneID" id="36532880"/>
<dbReference type="OrthoDB" id="2740448at2759"/>
<dbReference type="InterPro" id="IPR036864">
    <property type="entry name" value="Zn2-C6_fun-type_DNA-bd_sf"/>
</dbReference>
<name>A0A2I1CJE7_ASPN1</name>
<gene>
    <name evidence="7" type="ORF">P174DRAFT_429148</name>
</gene>
<evidence type="ECO:0000259" key="6">
    <source>
        <dbReference type="PROSITE" id="PS50048"/>
    </source>
</evidence>
<comment type="caution">
    <text evidence="7">The sequence shown here is derived from an EMBL/GenBank/DDBJ whole genome shotgun (WGS) entry which is preliminary data.</text>
</comment>
<dbReference type="GO" id="GO:0008270">
    <property type="term" value="F:zinc ion binding"/>
    <property type="evidence" value="ECO:0007669"/>
    <property type="project" value="InterPro"/>
</dbReference>
<feature type="compositionally biased region" description="Basic and acidic residues" evidence="5">
    <location>
        <begin position="17"/>
        <end position="28"/>
    </location>
</feature>
<dbReference type="PRINTS" id="PR00755">
    <property type="entry name" value="AFLATOXINBRP"/>
</dbReference>
<dbReference type="RefSeq" id="XP_024686331.1">
    <property type="nucleotide sequence ID" value="XM_024825555.1"/>
</dbReference>
<sequence length="478" mass="51880">MATSTFPPMEPAAGVETRLEPSSRGELRSSCDLCYTSKVRCPREKPTCARCDKIGVRCTYSPTKRPGRPRRPRRRAPSEAATTAAKRKPSATYAPYVSSNQGLDQPLGDESSTTPPLPSYDPVIFPAFDLSYAPSVQSSADIAGGLWDKVLRDTSLEVSINPGLETAGVPPGAATNAELLPSELPLTPLTNESIPLLPDDPIIRTSIEDVWSARMEWTREEDAIVVDSSGGPASSSGERQTSPGASTPSPLGFDQFIEQCKMVRHLTSSTTGPLTLLASQADIGMDQTPDTTTTSSSSSSVSTNMQCLCHVALFNLLCYRHKLGQLRPERLLETCLHVQRILHWTSTLHRECLICRDDMVAILNVTCIARQIAQVYCSIIAGQVQERYSQGNRPACSSSPIESTRLSLGSKVIQGPSKLNALSRLIGLKLRQMRDLLQGFQTSMCREPMSEITESIQLVITGALERISVAMGVLSTLK</sequence>
<dbReference type="Proteomes" id="UP000234474">
    <property type="component" value="Unassembled WGS sequence"/>
</dbReference>
<dbReference type="SMART" id="SM00066">
    <property type="entry name" value="GAL4"/>
    <property type="match status" value="1"/>
</dbReference>
<dbReference type="AlphaFoldDB" id="A0A2I1CJE7"/>
<dbReference type="Gene3D" id="4.10.240.10">
    <property type="entry name" value="Zn(2)-C6 fungal-type DNA-binding domain"/>
    <property type="match status" value="1"/>
</dbReference>
<protein>
    <recommendedName>
        <fullName evidence="6">Zn(2)-C6 fungal-type domain-containing protein</fullName>
    </recommendedName>
</protein>
<dbReference type="CDD" id="cd00067">
    <property type="entry name" value="GAL4"/>
    <property type="match status" value="1"/>
</dbReference>
<keyword evidence="4" id="KW-0539">Nucleus</keyword>
<dbReference type="Pfam" id="PF00172">
    <property type="entry name" value="Zn_clus"/>
    <property type="match status" value="1"/>
</dbReference>